<dbReference type="GO" id="GO:0005525">
    <property type="term" value="F:GTP binding"/>
    <property type="evidence" value="ECO:0007669"/>
    <property type="project" value="InterPro"/>
</dbReference>
<dbReference type="AlphaFoldDB" id="A0A1B0BS37"/>
<evidence type="ECO:0000256" key="2">
    <source>
        <dbReference type="ARBA" id="ARBA00011984"/>
    </source>
</evidence>
<dbReference type="GO" id="GO:0003925">
    <property type="term" value="F:G protein activity"/>
    <property type="evidence" value="ECO:0007669"/>
    <property type="project" value="UniProtKB-EC"/>
</dbReference>
<comment type="similarity">
    <text evidence="1">Belongs to the small GTPase superfamily. Ras family.</text>
</comment>
<dbReference type="EnsemblMetazoa" id="GPPI038848-RA">
    <property type="protein sequence ID" value="GPPI038848-PA"/>
    <property type="gene ID" value="GPPI038848"/>
</dbReference>
<feature type="chain" id="PRO_5008405178" description="small monomeric GTPase" evidence="6">
    <location>
        <begin position="21"/>
        <end position="347"/>
    </location>
</feature>
<evidence type="ECO:0000256" key="5">
    <source>
        <dbReference type="SAM" id="MobiDB-lite"/>
    </source>
</evidence>
<dbReference type="STRING" id="67801.A0A1B0BS37"/>
<dbReference type="CDD" id="cd04146">
    <property type="entry name" value="RERG_RasL11_like"/>
    <property type="match status" value="1"/>
</dbReference>
<dbReference type="SMART" id="SM00174">
    <property type="entry name" value="RHO"/>
    <property type="match status" value="1"/>
</dbReference>
<protein>
    <recommendedName>
        <fullName evidence="2">small monomeric GTPase</fullName>
        <ecNumber evidence="2">3.6.5.2</ecNumber>
    </recommendedName>
</protein>
<dbReference type="PROSITE" id="PS51419">
    <property type="entry name" value="RAB"/>
    <property type="match status" value="1"/>
</dbReference>
<dbReference type="PRINTS" id="PR00449">
    <property type="entry name" value="RASTRNSFRMNG"/>
</dbReference>
<keyword evidence="6" id="KW-0732">Signal</keyword>
<proteinExistence type="inferred from homology"/>
<evidence type="ECO:0000313" key="7">
    <source>
        <dbReference type="EnsemblMetazoa" id="GPPI038848-PA"/>
    </source>
</evidence>
<feature type="region of interest" description="Disordered" evidence="5">
    <location>
        <begin position="277"/>
        <end position="299"/>
    </location>
</feature>
<feature type="signal peptide" evidence="6">
    <location>
        <begin position="1"/>
        <end position="20"/>
    </location>
</feature>
<dbReference type="EMBL" id="JXJN01019455">
    <property type="status" value="NOT_ANNOTATED_CDS"/>
    <property type="molecule type" value="Genomic_DNA"/>
</dbReference>
<name>A0A1B0BS37_9MUSC</name>
<dbReference type="SMART" id="SM00175">
    <property type="entry name" value="RAB"/>
    <property type="match status" value="1"/>
</dbReference>
<dbReference type="Gene3D" id="3.40.50.300">
    <property type="entry name" value="P-loop containing nucleotide triphosphate hydrolases"/>
    <property type="match status" value="1"/>
</dbReference>
<dbReference type="InterPro" id="IPR051065">
    <property type="entry name" value="Ras-related_GTPase"/>
</dbReference>
<dbReference type="InterPro" id="IPR027417">
    <property type="entry name" value="P-loop_NTPase"/>
</dbReference>
<evidence type="ECO:0000256" key="1">
    <source>
        <dbReference type="ARBA" id="ARBA00008344"/>
    </source>
</evidence>
<keyword evidence="8" id="KW-1185">Reference proteome</keyword>
<reference evidence="8" key="1">
    <citation type="submission" date="2015-01" db="EMBL/GenBank/DDBJ databases">
        <authorList>
            <person name="Aksoy S."/>
            <person name="Warren W."/>
            <person name="Wilson R.K."/>
        </authorList>
    </citation>
    <scope>NUCLEOTIDE SEQUENCE [LARGE SCALE GENOMIC DNA]</scope>
    <source>
        <strain evidence="8">IAEA</strain>
    </source>
</reference>
<dbReference type="PANTHER" id="PTHR45704">
    <property type="entry name" value="RAS-LIKE FAMILY MEMBER 11"/>
    <property type="match status" value="1"/>
</dbReference>
<comment type="catalytic activity">
    <reaction evidence="4">
        <text>GTP + H2O = GDP + phosphate + H(+)</text>
        <dbReference type="Rhea" id="RHEA:19669"/>
        <dbReference type="ChEBI" id="CHEBI:15377"/>
        <dbReference type="ChEBI" id="CHEBI:15378"/>
        <dbReference type="ChEBI" id="CHEBI:37565"/>
        <dbReference type="ChEBI" id="CHEBI:43474"/>
        <dbReference type="ChEBI" id="CHEBI:58189"/>
        <dbReference type="EC" id="3.6.5.2"/>
    </reaction>
</comment>
<evidence type="ECO:0000313" key="8">
    <source>
        <dbReference type="Proteomes" id="UP000092460"/>
    </source>
</evidence>
<dbReference type="EC" id="3.6.5.2" evidence="2"/>
<dbReference type="Pfam" id="PF00071">
    <property type="entry name" value="Ras"/>
    <property type="match status" value="1"/>
</dbReference>
<evidence type="ECO:0000256" key="6">
    <source>
        <dbReference type="SAM" id="SignalP"/>
    </source>
</evidence>
<dbReference type="VEuPathDB" id="VectorBase:GPPI038848"/>
<organism evidence="7 8">
    <name type="scientific">Glossina palpalis gambiensis</name>
    <dbReference type="NCBI Taxonomy" id="67801"/>
    <lineage>
        <taxon>Eukaryota</taxon>
        <taxon>Metazoa</taxon>
        <taxon>Ecdysozoa</taxon>
        <taxon>Arthropoda</taxon>
        <taxon>Hexapoda</taxon>
        <taxon>Insecta</taxon>
        <taxon>Pterygota</taxon>
        <taxon>Neoptera</taxon>
        <taxon>Endopterygota</taxon>
        <taxon>Diptera</taxon>
        <taxon>Brachycera</taxon>
        <taxon>Muscomorpha</taxon>
        <taxon>Hippoboscoidea</taxon>
        <taxon>Glossinidae</taxon>
        <taxon>Glossina</taxon>
    </lineage>
</organism>
<sequence>MNSVQAVIILHFSSFLRLFCQMNTTSPKSSLAKLGIHPKHKSLKVMVLGQSGVGKTAMVVRFITKRFIGEYDPNLEKIYTHNTILDNDYAQFDILDAAGQPNEIDAINLESNIRWADAFVLMYSVTDKCSFDECNRLKFLINYNKRRRKLGSNHKDCMSDVPVILVGNKTDQTGDRMVGLEEGQRRFKELSCACFHEISVRESVDQVQAVFRDVFRFWRVFSKFPKLKRSTSDVQNTNDLVMSPDSGCSFHDSASLAHETRRSFLIIGSACLEETDHSESTDELGSGSLNSSQSELETPFRSRACTDGTLLSRPRRWRYPPPGCLMPHTNRVERRMSISTRGSNASY</sequence>
<dbReference type="Proteomes" id="UP000092460">
    <property type="component" value="Unassembled WGS sequence"/>
</dbReference>
<accession>A0A1B0BS37</accession>
<evidence type="ECO:0000256" key="3">
    <source>
        <dbReference type="ARBA" id="ARBA00022801"/>
    </source>
</evidence>
<reference evidence="7" key="2">
    <citation type="submission" date="2020-05" db="UniProtKB">
        <authorList>
            <consortium name="EnsemblMetazoa"/>
        </authorList>
    </citation>
    <scope>IDENTIFICATION</scope>
    <source>
        <strain evidence="7">IAEA</strain>
    </source>
</reference>
<keyword evidence="3" id="KW-0378">Hydrolase</keyword>
<dbReference type="PROSITE" id="PS51421">
    <property type="entry name" value="RAS"/>
    <property type="match status" value="1"/>
</dbReference>
<evidence type="ECO:0000256" key="4">
    <source>
        <dbReference type="ARBA" id="ARBA00048098"/>
    </source>
</evidence>
<dbReference type="SUPFAM" id="SSF52540">
    <property type="entry name" value="P-loop containing nucleoside triphosphate hydrolases"/>
    <property type="match status" value="1"/>
</dbReference>
<dbReference type="InterPro" id="IPR001806">
    <property type="entry name" value="Small_GTPase"/>
</dbReference>
<feature type="compositionally biased region" description="Polar residues" evidence="5">
    <location>
        <begin position="287"/>
        <end position="296"/>
    </location>
</feature>
<dbReference type="SMART" id="SM00173">
    <property type="entry name" value="RAS"/>
    <property type="match status" value="1"/>
</dbReference>